<evidence type="ECO:0000313" key="3">
    <source>
        <dbReference type="EMBL" id="GIQ87478.1"/>
    </source>
</evidence>
<evidence type="ECO:0000313" key="4">
    <source>
        <dbReference type="Proteomes" id="UP000265618"/>
    </source>
</evidence>
<dbReference type="Proteomes" id="UP000265618">
    <property type="component" value="Unassembled WGS sequence"/>
</dbReference>
<feature type="compositionally biased region" description="Basic and acidic residues" evidence="2">
    <location>
        <begin position="211"/>
        <end position="249"/>
    </location>
</feature>
<comment type="caution">
    <text evidence="3">The sequence shown here is derived from an EMBL/GenBank/DDBJ whole genome shotgun (WGS) entry which is preliminary data.</text>
</comment>
<name>A0A9K3GLL2_9EUKA</name>
<accession>A0A9K3GLL2</accession>
<comment type="similarity">
    <text evidence="1">Belongs to the Mediator complex subunit 18 family.</text>
</comment>
<comment type="subunit">
    <text evidence="1">Component of the Mediator complex.</text>
</comment>
<gene>
    <name evidence="1" type="primary">MED18</name>
    <name evidence="3" type="ORF">KIPB_009523</name>
</gene>
<keyword evidence="1" id="KW-0010">Activator</keyword>
<feature type="non-terminal residue" evidence="3">
    <location>
        <position position="1"/>
    </location>
</feature>
<dbReference type="AlphaFoldDB" id="A0A9K3GLL2"/>
<proteinExistence type="inferred from homology"/>
<comment type="subcellular location">
    <subcellularLocation>
        <location evidence="1">Nucleus</location>
    </subcellularLocation>
</comment>
<comment type="function">
    <text evidence="1">Component of the Mediator complex, a coactivator involved in the regulated transcription of nearly all RNA polymerase II-dependent genes. Mediator functions as a bridge to convey information from gene-specific regulatory proteins to the basal RNA polymerase II transcription machinery. Mediator is recruited to promoters by direct interactions with regulatory proteins and serves as a scaffold for the assembly of a functional preinitiation complex with RNA polymerase II and the general transcription factors.</text>
</comment>
<protein>
    <recommendedName>
        <fullName evidence="1">Mediator of RNA polymerase II transcription subunit 18</fullName>
    </recommendedName>
    <alternativeName>
        <fullName evidence="1">Mediator complex subunit 18</fullName>
    </alternativeName>
</protein>
<dbReference type="Pfam" id="PF09637">
    <property type="entry name" value="Med18"/>
    <property type="match status" value="1"/>
</dbReference>
<feature type="non-terminal residue" evidence="3">
    <location>
        <position position="329"/>
    </location>
</feature>
<sequence length="329" mass="38204">IRGLDPLRQSETYISDRPPERSILSYKLAVRSQGDSSLYCSLRIIRESVLREGDPCTMLDRLGYQVSAQYIERGYIFQSPVGDSFEARLYKLWRPHTLDTRHELAEDLALDRHDIEKEREAEVEREREREMERLKQKVLAEQAAIKAEGGGEGEGEGDIEMSIEGEAEREGERERAQEVGHGGRDLLKEMRSGGGERERDRGHKKKKSKRRELERERERERENDPVYQAAEKERERERKREEEREECRKGVKRDDIGRQYFGTRLSSLVDPANRARFQDPSVNPVDYLEYVEQSSASQWLLVLSGKCDKSVNRQLDSAIKDASSNLSIF</sequence>
<keyword evidence="1" id="KW-0539">Nucleus</keyword>
<keyword evidence="1" id="KW-0804">Transcription</keyword>
<evidence type="ECO:0000256" key="1">
    <source>
        <dbReference type="RuleBase" id="RU364150"/>
    </source>
</evidence>
<dbReference type="InterPro" id="IPR019095">
    <property type="entry name" value="Mediator_Med18"/>
</dbReference>
<keyword evidence="4" id="KW-1185">Reference proteome</keyword>
<organism evidence="3 4">
    <name type="scientific">Kipferlia bialata</name>
    <dbReference type="NCBI Taxonomy" id="797122"/>
    <lineage>
        <taxon>Eukaryota</taxon>
        <taxon>Metamonada</taxon>
        <taxon>Carpediemonas-like organisms</taxon>
        <taxon>Kipferlia</taxon>
    </lineage>
</organism>
<dbReference type="GO" id="GO:0003712">
    <property type="term" value="F:transcription coregulator activity"/>
    <property type="evidence" value="ECO:0007669"/>
    <property type="project" value="InterPro"/>
</dbReference>
<dbReference type="GO" id="GO:0016592">
    <property type="term" value="C:mediator complex"/>
    <property type="evidence" value="ECO:0007669"/>
    <property type="project" value="InterPro"/>
</dbReference>
<dbReference type="EMBL" id="BDIP01003260">
    <property type="protein sequence ID" value="GIQ87478.1"/>
    <property type="molecule type" value="Genomic_DNA"/>
</dbReference>
<keyword evidence="1" id="KW-0805">Transcription regulation</keyword>
<feature type="compositionally biased region" description="Basic and acidic residues" evidence="2">
    <location>
        <begin position="166"/>
        <end position="201"/>
    </location>
</feature>
<reference evidence="3 4" key="1">
    <citation type="journal article" date="2018" name="PLoS ONE">
        <title>The draft genome of Kipferlia bialata reveals reductive genome evolution in fornicate parasites.</title>
        <authorList>
            <person name="Tanifuji G."/>
            <person name="Takabayashi S."/>
            <person name="Kume K."/>
            <person name="Takagi M."/>
            <person name="Nakayama T."/>
            <person name="Kamikawa R."/>
            <person name="Inagaki Y."/>
            <person name="Hashimoto T."/>
        </authorList>
    </citation>
    <scope>NUCLEOTIDE SEQUENCE [LARGE SCALE GENOMIC DNA]</scope>
    <source>
        <strain evidence="3">NY0173</strain>
    </source>
</reference>
<evidence type="ECO:0000256" key="2">
    <source>
        <dbReference type="SAM" id="MobiDB-lite"/>
    </source>
</evidence>
<dbReference type="GO" id="GO:0006357">
    <property type="term" value="P:regulation of transcription by RNA polymerase II"/>
    <property type="evidence" value="ECO:0007669"/>
    <property type="project" value="InterPro"/>
</dbReference>
<feature type="region of interest" description="Disordered" evidence="2">
    <location>
        <begin position="165"/>
        <end position="249"/>
    </location>
</feature>